<evidence type="ECO:0000313" key="3">
    <source>
        <dbReference type="EMBL" id="AXE16744.1"/>
    </source>
</evidence>
<dbReference type="OrthoDB" id="9796110at2"/>
<proteinExistence type="predicted"/>
<feature type="domain" description="STAS" evidence="2">
    <location>
        <begin position="1"/>
        <end position="91"/>
    </location>
</feature>
<protein>
    <submittedName>
        <fullName evidence="3">Anti-anti-sigma factor</fullName>
    </submittedName>
</protein>
<name>A0A344TDM3_9BACT</name>
<feature type="region of interest" description="Disordered" evidence="1">
    <location>
        <begin position="120"/>
        <end position="142"/>
    </location>
</feature>
<dbReference type="KEGG" id="run:DR864_02855"/>
<feature type="compositionally biased region" description="Acidic residues" evidence="1">
    <location>
        <begin position="120"/>
        <end position="133"/>
    </location>
</feature>
<organism evidence="3 4">
    <name type="scientific">Runella rosea</name>
    <dbReference type="NCBI Taxonomy" id="2259595"/>
    <lineage>
        <taxon>Bacteria</taxon>
        <taxon>Pseudomonadati</taxon>
        <taxon>Bacteroidota</taxon>
        <taxon>Cytophagia</taxon>
        <taxon>Cytophagales</taxon>
        <taxon>Spirosomataceae</taxon>
        <taxon>Runella</taxon>
    </lineage>
</organism>
<dbReference type="SUPFAM" id="SSF52091">
    <property type="entry name" value="SpoIIaa-like"/>
    <property type="match status" value="1"/>
</dbReference>
<accession>A0A344TDM3</accession>
<sequence length="142" mass="16025">MNHLIQKHEQYALINVKENDFGGEFATDLETISRDLFREGFHNLIVDFTPTNTIDSAGISILKKINMLCSRELGLMVLVSDNDDFVDQLIDGKIRDVTILPTVEEGIDAVFMNDLENEFGAESDDFDDEDFGEDGFTKSEQP</sequence>
<dbReference type="InterPro" id="IPR002645">
    <property type="entry name" value="STAS_dom"/>
</dbReference>
<dbReference type="Gene3D" id="3.30.750.24">
    <property type="entry name" value="STAS domain"/>
    <property type="match status" value="1"/>
</dbReference>
<dbReference type="RefSeq" id="WP_114065531.1">
    <property type="nucleotide sequence ID" value="NZ_CP030850.1"/>
</dbReference>
<dbReference type="Proteomes" id="UP000251993">
    <property type="component" value="Chromosome"/>
</dbReference>
<dbReference type="AlphaFoldDB" id="A0A344TDM3"/>
<evidence type="ECO:0000259" key="2">
    <source>
        <dbReference type="PROSITE" id="PS50801"/>
    </source>
</evidence>
<evidence type="ECO:0000256" key="1">
    <source>
        <dbReference type="SAM" id="MobiDB-lite"/>
    </source>
</evidence>
<gene>
    <name evidence="3" type="ORF">DR864_02855</name>
</gene>
<reference evidence="3 4" key="1">
    <citation type="submission" date="2018-07" db="EMBL/GenBank/DDBJ databases">
        <title>Genome sequencing of Runella.</title>
        <authorList>
            <person name="Baek M.-G."/>
            <person name="Yi H."/>
        </authorList>
    </citation>
    <scope>NUCLEOTIDE SEQUENCE [LARGE SCALE GENOMIC DNA]</scope>
    <source>
        <strain evidence="3 4">HYN0085</strain>
    </source>
</reference>
<dbReference type="InterPro" id="IPR036513">
    <property type="entry name" value="STAS_dom_sf"/>
</dbReference>
<evidence type="ECO:0000313" key="4">
    <source>
        <dbReference type="Proteomes" id="UP000251993"/>
    </source>
</evidence>
<dbReference type="EMBL" id="CP030850">
    <property type="protein sequence ID" value="AXE16744.1"/>
    <property type="molecule type" value="Genomic_DNA"/>
</dbReference>
<dbReference type="PROSITE" id="PS50801">
    <property type="entry name" value="STAS"/>
    <property type="match status" value="1"/>
</dbReference>
<keyword evidence="4" id="KW-1185">Reference proteome</keyword>